<dbReference type="Proteomes" id="UP000199305">
    <property type="component" value="Unassembled WGS sequence"/>
</dbReference>
<name>A0A1G9DIE1_9GAMM</name>
<evidence type="ECO:0000313" key="3">
    <source>
        <dbReference type="Proteomes" id="UP000199305"/>
    </source>
</evidence>
<sequence>MKRKTLLLTTALLVSFSLTARASNPAPEPMDPQPAKVMLFGVFHFENPGLDHIKADKINVLTEESQAYLEKLTGRLGALSPTHVLLECEPADQAHYDRLYADYRAGEHQLNTNENQQLGFRIAASAGLDQVTCYDEQEVSWQPQPLFKYMEQHATDRKQRVEKEISRITALIEQRHSTLSLRRLLQLTNDPAEDQVNINLYMATNDIGAGDGFAGADAAASWWHRNLRMYANIQAVAQPGSRVIAIGGQGHTALLKTLIAADSAREAWDITEHL</sequence>
<protein>
    <recommendedName>
        <fullName evidence="4">Haem-binding uptake, Tiki superfamily, ChaN</fullName>
    </recommendedName>
</protein>
<keyword evidence="3" id="KW-1185">Reference proteome</keyword>
<feature type="chain" id="PRO_5011735970" description="Haem-binding uptake, Tiki superfamily, ChaN" evidence="1">
    <location>
        <begin position="23"/>
        <end position="274"/>
    </location>
</feature>
<evidence type="ECO:0000313" key="2">
    <source>
        <dbReference type="EMBL" id="SDK63616.1"/>
    </source>
</evidence>
<dbReference type="EMBL" id="FNFH01000006">
    <property type="protein sequence ID" value="SDK63616.1"/>
    <property type="molecule type" value="Genomic_DNA"/>
</dbReference>
<keyword evidence="1" id="KW-0732">Signal</keyword>
<dbReference type="AlphaFoldDB" id="A0A1G9DIE1"/>
<dbReference type="RefSeq" id="WP_175453125.1">
    <property type="nucleotide sequence ID" value="NZ_FNFH01000006.1"/>
</dbReference>
<dbReference type="InterPro" id="IPR043749">
    <property type="entry name" value="DUF5694"/>
</dbReference>
<reference evidence="3" key="1">
    <citation type="submission" date="2016-10" db="EMBL/GenBank/DDBJ databases">
        <authorList>
            <person name="Varghese N."/>
            <person name="Submissions S."/>
        </authorList>
    </citation>
    <scope>NUCLEOTIDE SEQUENCE [LARGE SCALE GENOMIC DNA]</scope>
    <source>
        <strain evidence="3">CGMCC 1.10658</strain>
    </source>
</reference>
<accession>A0A1G9DIE1</accession>
<proteinExistence type="predicted"/>
<dbReference type="STRING" id="658219.SAMN05216212_2819"/>
<gene>
    <name evidence="2" type="ORF">SAMN05216212_2819</name>
</gene>
<dbReference type="Pfam" id="PF18950">
    <property type="entry name" value="DUF5694"/>
    <property type="match status" value="1"/>
</dbReference>
<organism evidence="2 3">
    <name type="scientific">Microbulbifer yueqingensis</name>
    <dbReference type="NCBI Taxonomy" id="658219"/>
    <lineage>
        <taxon>Bacteria</taxon>
        <taxon>Pseudomonadati</taxon>
        <taxon>Pseudomonadota</taxon>
        <taxon>Gammaproteobacteria</taxon>
        <taxon>Cellvibrionales</taxon>
        <taxon>Microbulbiferaceae</taxon>
        <taxon>Microbulbifer</taxon>
    </lineage>
</organism>
<evidence type="ECO:0000256" key="1">
    <source>
        <dbReference type="SAM" id="SignalP"/>
    </source>
</evidence>
<evidence type="ECO:0008006" key="4">
    <source>
        <dbReference type="Google" id="ProtNLM"/>
    </source>
</evidence>
<feature type="signal peptide" evidence="1">
    <location>
        <begin position="1"/>
        <end position="22"/>
    </location>
</feature>